<evidence type="ECO:0000256" key="1">
    <source>
        <dbReference type="SAM" id="SignalP"/>
    </source>
</evidence>
<dbReference type="RefSeq" id="WP_212751549.1">
    <property type="nucleotide sequence ID" value="NZ_SRMP02000034.1"/>
</dbReference>
<feature type="signal peptide" evidence="1">
    <location>
        <begin position="1"/>
        <end position="20"/>
    </location>
</feature>
<dbReference type="EMBL" id="SRMP02000034">
    <property type="protein sequence ID" value="MFN0292875.1"/>
    <property type="molecule type" value="Genomic_DNA"/>
</dbReference>
<comment type="caution">
    <text evidence="2">The sequence shown here is derived from an EMBL/GenBank/DDBJ whole genome shotgun (WGS) entry which is preliminary data.</text>
</comment>
<evidence type="ECO:0000313" key="2">
    <source>
        <dbReference type="EMBL" id="MFN0292875.1"/>
    </source>
</evidence>
<feature type="chain" id="PRO_5046638715" evidence="1">
    <location>
        <begin position="21"/>
        <end position="328"/>
    </location>
</feature>
<keyword evidence="3" id="KW-1185">Reference proteome</keyword>
<gene>
    <name evidence="2" type="ORF">E5L68_015875</name>
</gene>
<organism evidence="2 3">
    <name type="scientific">Pedobacter helvus</name>
    <dbReference type="NCBI Taxonomy" id="2563444"/>
    <lineage>
        <taxon>Bacteria</taxon>
        <taxon>Pseudomonadati</taxon>
        <taxon>Bacteroidota</taxon>
        <taxon>Sphingobacteriia</taxon>
        <taxon>Sphingobacteriales</taxon>
        <taxon>Sphingobacteriaceae</taxon>
        <taxon>Pedobacter</taxon>
    </lineage>
</organism>
<accession>A0ABW9JKA8</accession>
<proteinExistence type="predicted"/>
<protein>
    <submittedName>
        <fullName evidence="2">Collagen-like protein</fullName>
    </submittedName>
</protein>
<name>A0ABW9JKA8_9SPHI</name>
<keyword evidence="1" id="KW-0732">Signal</keyword>
<dbReference type="Proteomes" id="UP001517367">
    <property type="component" value="Unassembled WGS sequence"/>
</dbReference>
<reference evidence="2 3" key="1">
    <citation type="submission" date="2024-12" db="EMBL/GenBank/DDBJ databases">
        <authorList>
            <person name="Hu S."/>
        </authorList>
    </citation>
    <scope>NUCLEOTIDE SEQUENCE [LARGE SCALE GENOMIC DNA]</scope>
    <source>
        <strain evidence="2 3">P-25</strain>
    </source>
</reference>
<evidence type="ECO:0000313" key="3">
    <source>
        <dbReference type="Proteomes" id="UP001517367"/>
    </source>
</evidence>
<sequence>MKAKFLPLLFIFPISFYANAQNVGINTDASAADNSAMLDVKSTDKGMLIPRMTAAQRNLIASPATGLLVYQTDGTSGFYFNQGTPTVKNWILLGAKGDTGVAGPQGPQGVAGPTGATGASGLQGAIGPAGPQGPQGTGFSNGTAAGQIYLTGSTPFAPQTPVTLSGNATVSSSGVLSITSLPAISGANLTSLNASNVSSGTVATARLGSGTASASTYLRGDGTWATPSGGGGGGLLAVTPVTANGTTLTNTSQVVFIKGNYGVTLPSAPSTGLVIYIFTDNVNSTVNPNGKKFRQNNNDYDTSNFTNFGKTNQLGLTLIYDGTVWLCF</sequence>